<feature type="compositionally biased region" description="Basic and acidic residues" evidence="1">
    <location>
        <begin position="159"/>
        <end position="203"/>
    </location>
</feature>
<accession>A0A0J8RG13</accession>
<feature type="compositionally biased region" description="Low complexity" evidence="1">
    <location>
        <begin position="216"/>
        <end position="237"/>
    </location>
</feature>
<organism evidence="2 3">
    <name type="scientific">Coccidioides immitis H538.4</name>
    <dbReference type="NCBI Taxonomy" id="396776"/>
    <lineage>
        <taxon>Eukaryota</taxon>
        <taxon>Fungi</taxon>
        <taxon>Dikarya</taxon>
        <taxon>Ascomycota</taxon>
        <taxon>Pezizomycotina</taxon>
        <taxon>Eurotiomycetes</taxon>
        <taxon>Eurotiomycetidae</taxon>
        <taxon>Onygenales</taxon>
        <taxon>Onygenaceae</taxon>
        <taxon>Coccidioides</taxon>
    </lineage>
</organism>
<feature type="region of interest" description="Disordered" evidence="1">
    <location>
        <begin position="1"/>
        <end position="470"/>
    </location>
</feature>
<feature type="compositionally biased region" description="Low complexity" evidence="1">
    <location>
        <begin position="123"/>
        <end position="137"/>
    </location>
</feature>
<sequence length="567" mass="62218">MDRDRYDRRYDEGRRGGESYRPADRLPRRSPRPDIRFGRSPVRNRSPPPIRPTADTWAPSDRARPRSRSPGAFRRRSRSPPYRGGDRASGYGGRPRSPPPPRRFSPRRENGRSPPRSYRRSRSPPAYASRRSSFSRGGSPGGQKRAREASPTGYAPRSPKRERIASPPRSRYDRPRSPPIRPEESRVYDHMRPRSPDRRDGWRESYGGRSWRRRSPSPLARSGPNSGPGSSSTSRRSSPPPRTDRGRGYGSSISQAPAYSSRAHPSSTLPPRSPPPPFSSKPLSRPGGPVETRPSRPHSPPRGPRSGLSNTPSNSRALEPSPGASVERERDFGWTPRPASREPSSQIPINDNQMAKTIPPRAPSSNSAQAISPPPGPSGPKGAEMSVRGGHAALLSAPTRPKGAAGPHYSREPVPRDSPRGGSLRRPNHGPPYHGPPPGSRGARSPSSVGYDSHRPPFRHGNSTSTTYPRTQRFTNHLSGLPSVIPGGKLVPSGLDPAYEKRIAQLEADKERLLEQIAEKQKSKRTSLREWDKLSRESATGALRSELAEGHLQRMAEGDDIGGGAAF</sequence>
<dbReference type="OrthoDB" id="5424692at2759"/>
<dbReference type="AlphaFoldDB" id="A0A0J8RG13"/>
<feature type="compositionally biased region" description="Polar residues" evidence="1">
    <location>
        <begin position="461"/>
        <end position="470"/>
    </location>
</feature>
<proteinExistence type="predicted"/>
<feature type="compositionally biased region" description="Basic and acidic residues" evidence="1">
    <location>
        <begin position="409"/>
        <end position="419"/>
    </location>
</feature>
<evidence type="ECO:0008006" key="4">
    <source>
        <dbReference type="Google" id="ProtNLM"/>
    </source>
</evidence>
<feature type="compositionally biased region" description="Pro residues" evidence="1">
    <location>
        <begin position="429"/>
        <end position="439"/>
    </location>
</feature>
<feature type="region of interest" description="Disordered" evidence="1">
    <location>
        <begin position="519"/>
        <end position="538"/>
    </location>
</feature>
<dbReference type="Proteomes" id="UP000054563">
    <property type="component" value="Unassembled WGS sequence"/>
</dbReference>
<dbReference type="STRING" id="396776.A0A0J8RG13"/>
<dbReference type="EMBL" id="DS016982">
    <property type="protein sequence ID" value="KMU82934.1"/>
    <property type="molecule type" value="Genomic_DNA"/>
</dbReference>
<feature type="compositionally biased region" description="Basic and acidic residues" evidence="1">
    <location>
        <begin position="1"/>
        <end position="37"/>
    </location>
</feature>
<evidence type="ECO:0000313" key="2">
    <source>
        <dbReference type="EMBL" id="KMU82934.1"/>
    </source>
</evidence>
<feature type="compositionally biased region" description="Basic and acidic residues" evidence="1">
    <location>
        <begin position="519"/>
        <end position="536"/>
    </location>
</feature>
<name>A0A0J8RG13_COCIT</name>
<protein>
    <recommendedName>
        <fullName evidence="4">Serine/arginine repetitive matrix protein 1</fullName>
    </recommendedName>
</protein>
<reference evidence="3" key="1">
    <citation type="journal article" date="2010" name="Genome Res.">
        <title>Population genomic sequencing of Coccidioides fungi reveals recent hybridization and transposon control.</title>
        <authorList>
            <person name="Neafsey D.E."/>
            <person name="Barker B.M."/>
            <person name="Sharpton T.J."/>
            <person name="Stajich J.E."/>
            <person name="Park D.J."/>
            <person name="Whiston E."/>
            <person name="Hung C.-Y."/>
            <person name="McMahan C."/>
            <person name="White J."/>
            <person name="Sykes S."/>
            <person name="Heiman D."/>
            <person name="Young S."/>
            <person name="Zeng Q."/>
            <person name="Abouelleil A."/>
            <person name="Aftuck L."/>
            <person name="Bessette D."/>
            <person name="Brown A."/>
            <person name="FitzGerald M."/>
            <person name="Lui A."/>
            <person name="Macdonald J.P."/>
            <person name="Priest M."/>
            <person name="Orbach M.J."/>
            <person name="Galgiani J.N."/>
            <person name="Kirkland T.N."/>
            <person name="Cole G.T."/>
            <person name="Birren B.W."/>
            <person name="Henn M.R."/>
            <person name="Taylor J.W."/>
            <person name="Rounsley S.D."/>
        </authorList>
    </citation>
    <scope>NUCLEOTIDE SEQUENCE [LARGE SCALE GENOMIC DNA]</scope>
    <source>
        <strain evidence="3">H538.4</strain>
    </source>
</reference>
<evidence type="ECO:0000313" key="3">
    <source>
        <dbReference type="Proteomes" id="UP000054563"/>
    </source>
</evidence>
<gene>
    <name evidence="2" type="ORF">CIHG_00716</name>
</gene>
<dbReference type="VEuPathDB" id="FungiDB:CIHG_00716"/>
<evidence type="ECO:0000256" key="1">
    <source>
        <dbReference type="SAM" id="MobiDB-lite"/>
    </source>
</evidence>
<feature type="compositionally biased region" description="Low complexity" evidence="1">
    <location>
        <begin position="440"/>
        <end position="450"/>
    </location>
</feature>
<feature type="compositionally biased region" description="Polar residues" evidence="1">
    <location>
        <begin position="342"/>
        <end position="355"/>
    </location>
</feature>
<dbReference type="eggNOG" id="ENOG502S8Z8">
    <property type="taxonomic scope" value="Eukaryota"/>
</dbReference>